<name>A0AAW8DAJ4_9MICC</name>
<dbReference type="Proteomes" id="UP001230951">
    <property type="component" value="Unassembled WGS sequence"/>
</dbReference>
<evidence type="ECO:0000256" key="2">
    <source>
        <dbReference type="ARBA" id="ARBA00022729"/>
    </source>
</evidence>
<keyword evidence="3" id="KW-0472">Membrane</keyword>
<dbReference type="AlphaFoldDB" id="A0AAW8DAJ4"/>
<evidence type="ECO:0000313" key="9">
    <source>
        <dbReference type="Proteomes" id="UP001230951"/>
    </source>
</evidence>
<dbReference type="InterPro" id="IPR006059">
    <property type="entry name" value="SBP"/>
</dbReference>
<sequence length="456" mass="47010">MTVSTLRSTPRPRLRGIAAGGLAALVSVALAACGGPSASDSPSEASNISAGSGTGTLKVWALDGQSAENTAIQKIVSDFESSHPDIKVKMQFLPADSFAKALQTSSPADLPDVLEVDGPQIANLAYGQKIAPLSDYVSAATVQNQTDAVKGQNTVDGKLYAVSMMNSGLAMWGNKKLLDKAGVTMPKSASEAWTADEFTEVLKKLSAVVPNGKPLGIAENNGLSSEYGIYGFSPVLWSAGTPMIANGKASGALDSDTAVDALKKFASWKQFTNPDGDGTAFQSGQVALNWMGNWMYPAYDKALGNDLVVGPLPNFGKGAKTGSGTIAWSLGGHTKNGAAAGKLLDFLMSDPVVSTYTAANGAPPATKTTAASSPLYGAGKPLAFLRDQLDAACPTEDRLTQQCVAVSRPVTAGYPVVTSSFGKALTAIWGGADVAASLQAAARAIDRDFADNNNYK</sequence>
<evidence type="ECO:0000256" key="6">
    <source>
        <dbReference type="SAM" id="SignalP"/>
    </source>
</evidence>
<dbReference type="RefSeq" id="WP_306959089.1">
    <property type="nucleotide sequence ID" value="NZ_JAUSRG010000001.1"/>
</dbReference>
<dbReference type="EMBL" id="JAUSTF010000002">
    <property type="protein sequence ID" value="MDQ0179713.1"/>
    <property type="molecule type" value="Genomic_DNA"/>
</dbReference>
<dbReference type="Proteomes" id="UP001242995">
    <property type="component" value="Unassembled WGS sequence"/>
</dbReference>
<accession>A0AAW8DAJ4</accession>
<dbReference type="Pfam" id="PF01547">
    <property type="entry name" value="SBP_bac_1"/>
    <property type="match status" value="1"/>
</dbReference>
<keyword evidence="4" id="KW-0564">Palmitate</keyword>
<keyword evidence="1" id="KW-1003">Cell membrane</keyword>
<keyword evidence="9" id="KW-1185">Reference proteome</keyword>
<reference evidence="7 9" key="1">
    <citation type="submission" date="2023-07" db="EMBL/GenBank/DDBJ databases">
        <title>Sorghum-associated microbial communities from plants grown in Nebraska, USA.</title>
        <authorList>
            <person name="Schachtman D."/>
        </authorList>
    </citation>
    <scope>NUCLEOTIDE SEQUENCE</scope>
    <source>
        <strain evidence="7">DS1006</strain>
        <strain evidence="8 9">DS1016</strain>
    </source>
</reference>
<dbReference type="EMBL" id="JAUSRG010000001">
    <property type="protein sequence ID" value="MDP9903634.1"/>
    <property type="molecule type" value="Genomic_DNA"/>
</dbReference>
<evidence type="ECO:0000256" key="3">
    <source>
        <dbReference type="ARBA" id="ARBA00023136"/>
    </source>
</evidence>
<evidence type="ECO:0000256" key="5">
    <source>
        <dbReference type="ARBA" id="ARBA00023288"/>
    </source>
</evidence>
<dbReference type="PANTHER" id="PTHR43649">
    <property type="entry name" value="ARABINOSE-BINDING PROTEIN-RELATED"/>
    <property type="match status" value="1"/>
</dbReference>
<keyword evidence="7" id="KW-0813">Transport</keyword>
<proteinExistence type="predicted"/>
<dbReference type="PROSITE" id="PS51257">
    <property type="entry name" value="PROKAR_LIPOPROTEIN"/>
    <property type="match status" value="1"/>
</dbReference>
<dbReference type="PANTHER" id="PTHR43649:SF33">
    <property type="entry name" value="POLYGALACTURONAN_RHAMNOGALACTURONAN-BINDING PROTEIN YTCQ"/>
    <property type="match status" value="1"/>
</dbReference>
<keyword evidence="2 6" id="KW-0732">Signal</keyword>
<evidence type="ECO:0000256" key="1">
    <source>
        <dbReference type="ARBA" id="ARBA00022475"/>
    </source>
</evidence>
<dbReference type="InterPro" id="IPR050490">
    <property type="entry name" value="Bact_solute-bd_prot1"/>
</dbReference>
<comment type="caution">
    <text evidence="7">The sequence shown here is derived from an EMBL/GenBank/DDBJ whole genome shotgun (WGS) entry which is preliminary data.</text>
</comment>
<keyword evidence="5" id="KW-0449">Lipoprotein</keyword>
<organism evidence="7 10">
    <name type="scientific">Arthrobacter bambusae</name>
    <dbReference type="NCBI Taxonomy" id="1338426"/>
    <lineage>
        <taxon>Bacteria</taxon>
        <taxon>Bacillati</taxon>
        <taxon>Actinomycetota</taxon>
        <taxon>Actinomycetes</taxon>
        <taxon>Micrococcales</taxon>
        <taxon>Micrococcaceae</taxon>
        <taxon>Arthrobacter</taxon>
    </lineage>
</organism>
<protein>
    <submittedName>
        <fullName evidence="7">Multiple sugar transport system substrate-binding protein</fullName>
    </submittedName>
</protein>
<feature type="signal peptide" evidence="6">
    <location>
        <begin position="1"/>
        <end position="31"/>
    </location>
</feature>
<evidence type="ECO:0000313" key="10">
    <source>
        <dbReference type="Proteomes" id="UP001242995"/>
    </source>
</evidence>
<dbReference type="SUPFAM" id="SSF53850">
    <property type="entry name" value="Periplasmic binding protein-like II"/>
    <property type="match status" value="1"/>
</dbReference>
<dbReference type="Gene3D" id="3.40.190.10">
    <property type="entry name" value="Periplasmic binding protein-like II"/>
    <property type="match status" value="1"/>
</dbReference>
<keyword evidence="7" id="KW-0762">Sugar transport</keyword>
<evidence type="ECO:0000313" key="8">
    <source>
        <dbReference type="EMBL" id="MDQ0179713.1"/>
    </source>
</evidence>
<evidence type="ECO:0000256" key="4">
    <source>
        <dbReference type="ARBA" id="ARBA00023139"/>
    </source>
</evidence>
<evidence type="ECO:0000313" key="7">
    <source>
        <dbReference type="EMBL" id="MDP9903634.1"/>
    </source>
</evidence>
<gene>
    <name evidence="7" type="ORF">J2S90_000574</name>
    <name evidence="8" type="ORF">J2S93_001129</name>
</gene>
<feature type="chain" id="PRO_5043768039" evidence="6">
    <location>
        <begin position="32"/>
        <end position="456"/>
    </location>
</feature>